<dbReference type="WBParaSite" id="MBELARI_LOCUS6938">
    <property type="protein sequence ID" value="MBELARI_LOCUS6938"/>
    <property type="gene ID" value="MBELARI_LOCUS6938"/>
</dbReference>
<evidence type="ECO:0008006" key="4">
    <source>
        <dbReference type="Google" id="ProtNLM"/>
    </source>
</evidence>
<evidence type="ECO:0000313" key="3">
    <source>
        <dbReference type="WBParaSite" id="MBELARI_LOCUS6938"/>
    </source>
</evidence>
<feature type="region of interest" description="Disordered" evidence="1">
    <location>
        <begin position="234"/>
        <end position="307"/>
    </location>
</feature>
<reference evidence="3" key="1">
    <citation type="submission" date="2024-02" db="UniProtKB">
        <authorList>
            <consortium name="WormBaseParasite"/>
        </authorList>
    </citation>
    <scope>IDENTIFICATION</scope>
</reference>
<sequence>MPIPSHFRFPTLPEELKDVVVDFCNPCMSGFMTHANHELQNLILKNGGFCKNITEIELIFENSIVQNEWCPKMRTYLPYLRVRAHFECPNCDGTFTASITENLFTPEPFHRNNWISVPTKKPFLVFFKATSFLQNRANHAKRNAAMYTQNKMSHDKQVSKESGDDGEVFEVEALLATRVQRKKRVYLVRWKGRVAWADAFRRMTAKMMRMKIILTARSHLAPLGAIGQSWLMENSDDDDEKKESKNEPENGAGKYSIRRSTRRKSISVEKEEKRREAERKAEKERKKLEKQKREEEKRKNAECEESFASISGPKRSIKVAKVDNKADEGELLPLVLKIRRAVYREGKYFVNVVVDSEEKEIPLDEVWKLNPHGLMQHLIS</sequence>
<dbReference type="InterPro" id="IPR016197">
    <property type="entry name" value="Chromo-like_dom_sf"/>
</dbReference>
<dbReference type="Proteomes" id="UP000887575">
    <property type="component" value="Unassembled WGS sequence"/>
</dbReference>
<organism evidence="2 3">
    <name type="scientific">Mesorhabditis belari</name>
    <dbReference type="NCBI Taxonomy" id="2138241"/>
    <lineage>
        <taxon>Eukaryota</taxon>
        <taxon>Metazoa</taxon>
        <taxon>Ecdysozoa</taxon>
        <taxon>Nematoda</taxon>
        <taxon>Chromadorea</taxon>
        <taxon>Rhabditida</taxon>
        <taxon>Rhabditina</taxon>
        <taxon>Rhabditomorpha</taxon>
        <taxon>Rhabditoidea</taxon>
        <taxon>Rhabditidae</taxon>
        <taxon>Mesorhabditinae</taxon>
        <taxon>Mesorhabditis</taxon>
    </lineage>
</organism>
<protein>
    <recommendedName>
        <fullName evidence="4">Chromo domain-containing protein</fullName>
    </recommendedName>
</protein>
<dbReference type="CDD" id="cd00024">
    <property type="entry name" value="CD_CSD"/>
    <property type="match status" value="1"/>
</dbReference>
<evidence type="ECO:0000256" key="1">
    <source>
        <dbReference type="SAM" id="MobiDB-lite"/>
    </source>
</evidence>
<feature type="compositionally biased region" description="Basic residues" evidence="1">
    <location>
        <begin position="256"/>
        <end position="265"/>
    </location>
</feature>
<dbReference type="Gene3D" id="2.40.50.40">
    <property type="match status" value="1"/>
</dbReference>
<name>A0AAF3FJ11_9BILA</name>
<keyword evidence="2" id="KW-1185">Reference proteome</keyword>
<proteinExistence type="predicted"/>
<feature type="compositionally biased region" description="Basic and acidic residues" evidence="1">
    <location>
        <begin position="266"/>
        <end position="302"/>
    </location>
</feature>
<dbReference type="SUPFAM" id="SSF54160">
    <property type="entry name" value="Chromo domain-like"/>
    <property type="match status" value="1"/>
</dbReference>
<accession>A0AAF3FJ11</accession>
<dbReference type="AlphaFoldDB" id="A0AAF3FJ11"/>
<evidence type="ECO:0000313" key="2">
    <source>
        <dbReference type="Proteomes" id="UP000887575"/>
    </source>
</evidence>